<dbReference type="AlphaFoldDB" id="A0A3M7Q0I0"/>
<proteinExistence type="predicted"/>
<sequence>MYNKRISFQPVLQPDLPIIYENQARYSLQDTNQLPTHDSKLVGTDHMKWYNITDTILISLNT</sequence>
<comment type="caution">
    <text evidence="1">The sequence shown here is derived from an EMBL/GenBank/DDBJ whole genome shotgun (WGS) entry which is preliminary data.</text>
</comment>
<organism evidence="1 2">
    <name type="scientific">Brachionus plicatilis</name>
    <name type="common">Marine rotifer</name>
    <name type="synonym">Brachionus muelleri</name>
    <dbReference type="NCBI Taxonomy" id="10195"/>
    <lineage>
        <taxon>Eukaryota</taxon>
        <taxon>Metazoa</taxon>
        <taxon>Spiralia</taxon>
        <taxon>Gnathifera</taxon>
        <taxon>Rotifera</taxon>
        <taxon>Eurotatoria</taxon>
        <taxon>Monogononta</taxon>
        <taxon>Pseudotrocha</taxon>
        <taxon>Ploima</taxon>
        <taxon>Brachionidae</taxon>
        <taxon>Brachionus</taxon>
    </lineage>
</organism>
<name>A0A3M7Q0I0_BRAPC</name>
<keyword evidence="2" id="KW-1185">Reference proteome</keyword>
<protein>
    <submittedName>
        <fullName evidence="1">Uncharacterized protein</fullName>
    </submittedName>
</protein>
<reference evidence="1 2" key="1">
    <citation type="journal article" date="2018" name="Sci. Rep.">
        <title>Genomic signatures of local adaptation to the degree of environmental predictability in rotifers.</title>
        <authorList>
            <person name="Franch-Gras L."/>
            <person name="Hahn C."/>
            <person name="Garcia-Roger E.M."/>
            <person name="Carmona M.J."/>
            <person name="Serra M."/>
            <person name="Gomez A."/>
        </authorList>
    </citation>
    <scope>NUCLEOTIDE SEQUENCE [LARGE SCALE GENOMIC DNA]</scope>
    <source>
        <strain evidence="1">HYR1</strain>
    </source>
</reference>
<accession>A0A3M7Q0I0</accession>
<evidence type="ECO:0000313" key="2">
    <source>
        <dbReference type="Proteomes" id="UP000276133"/>
    </source>
</evidence>
<gene>
    <name evidence="1" type="ORF">BpHYR1_022841</name>
</gene>
<dbReference type="Proteomes" id="UP000276133">
    <property type="component" value="Unassembled WGS sequence"/>
</dbReference>
<evidence type="ECO:0000313" key="1">
    <source>
        <dbReference type="EMBL" id="RNA04900.1"/>
    </source>
</evidence>
<dbReference type="EMBL" id="REGN01007924">
    <property type="protein sequence ID" value="RNA04900.1"/>
    <property type="molecule type" value="Genomic_DNA"/>
</dbReference>